<evidence type="ECO:0000313" key="1">
    <source>
        <dbReference type="EMBL" id="KAB8297612.1"/>
    </source>
</evidence>
<dbReference type="OrthoDB" id="3550879at2759"/>
<dbReference type="EMBL" id="VIGI01000007">
    <property type="protein sequence ID" value="KAB8297612.1"/>
    <property type="molecule type" value="Genomic_DNA"/>
</dbReference>
<dbReference type="Proteomes" id="UP000326757">
    <property type="component" value="Unassembled WGS sequence"/>
</dbReference>
<proteinExistence type="predicted"/>
<dbReference type="InterPro" id="IPR036028">
    <property type="entry name" value="SH3-like_dom_sf"/>
</dbReference>
<accession>A0A5N6K526</accession>
<comment type="caution">
    <text evidence="1">The sequence shown here is derived from an EMBL/GenBank/DDBJ whole genome shotgun (WGS) entry which is preliminary data.</text>
</comment>
<protein>
    <submittedName>
        <fullName evidence="1">Uncharacterized protein</fullName>
    </submittedName>
</protein>
<evidence type="ECO:0000313" key="2">
    <source>
        <dbReference type="Proteomes" id="UP000326757"/>
    </source>
</evidence>
<sequence length="215" mass="24388">MVSDSKSGPTKPDIKLVMIDVKMQIRTLHAKITFLQETGGMTEEIERMMTELTALCNKDDSLSTTRTPAPAATTVFPKLLSKPEMMQAHSGYAGPNLTHLLMMPGDTIIAYAYINEVIAVGFNTRTNLGGRFPINTTKRVHPQPHEKVEIFIAKNSLNVYDLNQFLLSYEAGQYLRVCSWEKSMYYAYGFNLSTLAMGRFDVRYPFKKIEWLEET</sequence>
<reference evidence="1 2" key="1">
    <citation type="submission" date="2019-06" db="EMBL/GenBank/DDBJ databases">
        <title>Genome Sequence of the Brown Rot Fungal Pathogen Monilinia laxa.</title>
        <authorList>
            <person name="De Miccolis Angelini R.M."/>
            <person name="Landi L."/>
            <person name="Abate D."/>
            <person name="Pollastro S."/>
            <person name="Romanazzi G."/>
            <person name="Faretra F."/>
        </authorList>
    </citation>
    <scope>NUCLEOTIDE SEQUENCE [LARGE SCALE GENOMIC DNA]</scope>
    <source>
        <strain evidence="1 2">Mlax316</strain>
    </source>
</reference>
<dbReference type="SUPFAM" id="SSF50044">
    <property type="entry name" value="SH3-domain"/>
    <property type="match status" value="1"/>
</dbReference>
<dbReference type="AlphaFoldDB" id="A0A5N6K526"/>
<organism evidence="1 2">
    <name type="scientific">Monilinia laxa</name>
    <name type="common">Brown rot fungus</name>
    <name type="synonym">Sclerotinia laxa</name>
    <dbReference type="NCBI Taxonomy" id="61186"/>
    <lineage>
        <taxon>Eukaryota</taxon>
        <taxon>Fungi</taxon>
        <taxon>Dikarya</taxon>
        <taxon>Ascomycota</taxon>
        <taxon>Pezizomycotina</taxon>
        <taxon>Leotiomycetes</taxon>
        <taxon>Helotiales</taxon>
        <taxon>Sclerotiniaceae</taxon>
        <taxon>Monilinia</taxon>
    </lineage>
</organism>
<name>A0A5N6K526_MONLA</name>
<gene>
    <name evidence="1" type="ORF">EYC80_001420</name>
</gene>
<keyword evidence="2" id="KW-1185">Reference proteome</keyword>